<dbReference type="PANTHER" id="PTHR36834:SF1">
    <property type="entry name" value="INTEGRAL MEMBRANE PROTEIN"/>
    <property type="match status" value="1"/>
</dbReference>
<feature type="transmembrane region" description="Helical" evidence="1">
    <location>
        <begin position="70"/>
        <end position="88"/>
    </location>
</feature>
<dbReference type="Pfam" id="PF04892">
    <property type="entry name" value="VanZ"/>
    <property type="match status" value="1"/>
</dbReference>
<proteinExistence type="predicted"/>
<dbReference type="PANTHER" id="PTHR36834">
    <property type="entry name" value="MEMBRANE PROTEIN-RELATED"/>
    <property type="match status" value="1"/>
</dbReference>
<protein>
    <recommendedName>
        <fullName evidence="2">VanZ-like domain-containing protein</fullName>
    </recommendedName>
</protein>
<dbReference type="InterPro" id="IPR053150">
    <property type="entry name" value="Teicoplanin_resist-assoc"/>
</dbReference>
<feature type="domain" description="VanZ-like" evidence="2">
    <location>
        <begin position="10"/>
        <end position="142"/>
    </location>
</feature>
<dbReference type="Proteomes" id="UP001432099">
    <property type="component" value="Chromosome"/>
</dbReference>
<evidence type="ECO:0000313" key="4">
    <source>
        <dbReference type="Proteomes" id="UP001432099"/>
    </source>
</evidence>
<name>A0ABN6Z9G9_9FIRM</name>
<evidence type="ECO:0000256" key="1">
    <source>
        <dbReference type="SAM" id="Phobius"/>
    </source>
</evidence>
<feature type="transmembrane region" description="Helical" evidence="1">
    <location>
        <begin position="6"/>
        <end position="27"/>
    </location>
</feature>
<organism evidence="3 4">
    <name type="scientific">Turicibacter faecis</name>
    <dbReference type="NCBI Taxonomy" id="2963365"/>
    <lineage>
        <taxon>Bacteria</taxon>
        <taxon>Bacillati</taxon>
        <taxon>Bacillota</taxon>
        <taxon>Erysipelotrichia</taxon>
        <taxon>Erysipelotrichales</taxon>
        <taxon>Turicibacteraceae</taxon>
        <taxon>Turicibacter</taxon>
    </lineage>
</organism>
<sequence>MTKKWIQLLFWIYFLMLMNFIVFKFFGDVNEVLNRMMINKNSVEMGSSSLVNLIPFKTFIQDIHYSKAHLILNVILFIPFGILFPLAYPSRSSFLSFTVIALLSILGIELTQRLTYLGIFDVDDIFLNFLGCLIGYIVYKLIKR</sequence>
<gene>
    <name evidence="3" type="ORF">T23_02880</name>
</gene>
<feature type="transmembrane region" description="Helical" evidence="1">
    <location>
        <begin position="94"/>
        <end position="112"/>
    </location>
</feature>
<feature type="transmembrane region" description="Helical" evidence="1">
    <location>
        <begin position="124"/>
        <end position="142"/>
    </location>
</feature>
<keyword evidence="4" id="KW-1185">Reference proteome</keyword>
<keyword evidence="1" id="KW-0472">Membrane</keyword>
<accession>A0ABN6Z9G9</accession>
<dbReference type="EMBL" id="AP028127">
    <property type="protein sequence ID" value="BEH90186.1"/>
    <property type="molecule type" value="Genomic_DNA"/>
</dbReference>
<dbReference type="RefSeq" id="WP_262950268.1">
    <property type="nucleotide sequence ID" value="NZ_AP028127.1"/>
</dbReference>
<evidence type="ECO:0000259" key="2">
    <source>
        <dbReference type="Pfam" id="PF04892"/>
    </source>
</evidence>
<keyword evidence="1" id="KW-0812">Transmembrane</keyword>
<dbReference type="InterPro" id="IPR006976">
    <property type="entry name" value="VanZ-like"/>
</dbReference>
<evidence type="ECO:0000313" key="3">
    <source>
        <dbReference type="EMBL" id="BEH90186.1"/>
    </source>
</evidence>
<reference evidence="3" key="1">
    <citation type="journal article" date="2024" name="Int. J. Syst. Evol. Microbiol.">
        <title>Turicibacter faecis sp. nov., isolated from faeces of heart failure mouse model.</title>
        <authorList>
            <person name="Imamura Y."/>
            <person name="Motooka D."/>
            <person name="Nakajima Y."/>
            <person name="Ito S."/>
            <person name="Kitakaze M."/>
            <person name="Iida T."/>
            <person name="Nakamura S."/>
        </authorList>
    </citation>
    <scope>NUCLEOTIDE SEQUENCE</scope>
    <source>
        <strain evidence="3">TC023</strain>
    </source>
</reference>
<keyword evidence="1" id="KW-1133">Transmembrane helix</keyword>